<dbReference type="SUPFAM" id="SSF47781">
    <property type="entry name" value="RuvA domain 2-like"/>
    <property type="match status" value="1"/>
</dbReference>
<dbReference type="SMART" id="SM00278">
    <property type="entry name" value="HhH1"/>
    <property type="match status" value="2"/>
</dbReference>
<organism evidence="2 3">
    <name type="scientific">Syntrophaceticus schinkii</name>
    <dbReference type="NCBI Taxonomy" id="499207"/>
    <lineage>
        <taxon>Bacteria</taxon>
        <taxon>Bacillati</taxon>
        <taxon>Bacillota</taxon>
        <taxon>Clostridia</taxon>
        <taxon>Thermoanaerobacterales</taxon>
        <taxon>Thermoanaerobacterales Family III. Incertae Sedis</taxon>
        <taxon>Syntrophaceticus</taxon>
    </lineage>
</organism>
<dbReference type="PANTHER" id="PTHR21180">
    <property type="entry name" value="ENDONUCLEASE/EXONUCLEASE/PHOSPHATASE FAMILY DOMAIN-CONTAINING PROTEIN 1"/>
    <property type="match status" value="1"/>
</dbReference>
<sequence>MWEMDRKAQVFLIIIAAALLFAGGYKYALFRAPGPESEVTVTEQVEEAREMETLGVHVAGAVNKPGVYQLGQGARVEDAVSRADPLPEADLNHLNLARRVVDGEKIYVPREGEVQTSSDGSGVESTASAVESGGKININTASAAELDTLPGIGPVLAQRIIDYRTTHGQFRSVADLQKVSGIGSRRYEQLKDLITI</sequence>
<dbReference type="InterPro" id="IPR003583">
    <property type="entry name" value="Hlx-hairpin-Hlx_DNA-bd_motif"/>
</dbReference>
<dbReference type="PANTHER" id="PTHR21180:SF32">
    <property type="entry name" value="ENDONUCLEASE_EXONUCLEASE_PHOSPHATASE FAMILY DOMAIN-CONTAINING PROTEIN 1"/>
    <property type="match status" value="1"/>
</dbReference>
<evidence type="ECO:0000313" key="2">
    <source>
        <dbReference type="EMBL" id="CEO88293.1"/>
    </source>
</evidence>
<dbReference type="RefSeq" id="WP_044664485.1">
    <property type="nucleotide sequence ID" value="NZ_CDRZ01000079.1"/>
</dbReference>
<dbReference type="Proteomes" id="UP000046155">
    <property type="component" value="Unassembled WGS sequence"/>
</dbReference>
<dbReference type="GO" id="GO:0003677">
    <property type="term" value="F:DNA binding"/>
    <property type="evidence" value="ECO:0007669"/>
    <property type="project" value="InterPro"/>
</dbReference>
<dbReference type="Gene3D" id="1.10.150.320">
    <property type="entry name" value="Photosystem II 12 kDa extrinsic protein"/>
    <property type="match status" value="1"/>
</dbReference>
<dbReference type="InterPro" id="IPR010994">
    <property type="entry name" value="RuvA_2-like"/>
</dbReference>
<reference evidence="3" key="1">
    <citation type="submission" date="2015-01" db="EMBL/GenBank/DDBJ databases">
        <authorList>
            <person name="Manzoor Shahid"/>
            <person name="Zubair Saima"/>
        </authorList>
    </citation>
    <scope>NUCLEOTIDE SEQUENCE [LARGE SCALE GENOMIC DNA]</scope>
    <source>
        <strain evidence="3">Sp3</strain>
    </source>
</reference>
<name>A0A0B7MJE1_9FIRM</name>
<dbReference type="InterPro" id="IPR051675">
    <property type="entry name" value="Endo/Exo/Phosphatase_dom_1"/>
</dbReference>
<dbReference type="AlphaFoldDB" id="A0A0B7MJE1"/>
<feature type="domain" description="Helix-hairpin-helix DNA-binding motif class 1" evidence="1">
    <location>
        <begin position="144"/>
        <end position="163"/>
    </location>
</feature>
<dbReference type="EMBL" id="CDRZ01000079">
    <property type="protein sequence ID" value="CEO88293.1"/>
    <property type="molecule type" value="Genomic_DNA"/>
</dbReference>
<dbReference type="GO" id="GO:0015628">
    <property type="term" value="P:protein secretion by the type II secretion system"/>
    <property type="evidence" value="ECO:0007669"/>
    <property type="project" value="TreeGrafter"/>
</dbReference>
<dbReference type="NCBIfam" id="TIGR00426">
    <property type="entry name" value="competence protein ComEA helix-hairpin-helix repeat region"/>
    <property type="match status" value="1"/>
</dbReference>
<accession>A0A0B7MJE1</accession>
<dbReference type="InterPro" id="IPR019554">
    <property type="entry name" value="Soluble_ligand-bd"/>
</dbReference>
<feature type="domain" description="Helix-hairpin-helix DNA-binding motif class 1" evidence="1">
    <location>
        <begin position="174"/>
        <end position="193"/>
    </location>
</feature>
<dbReference type="InterPro" id="IPR004509">
    <property type="entry name" value="Competence_ComEA_HhH"/>
</dbReference>
<protein>
    <submittedName>
        <fullName evidence="2">Competence protein ComEA helix-hairpin-helix repeat protein</fullName>
    </submittedName>
</protein>
<keyword evidence="3" id="KW-1185">Reference proteome</keyword>
<evidence type="ECO:0000259" key="1">
    <source>
        <dbReference type="SMART" id="SM00278"/>
    </source>
</evidence>
<dbReference type="GO" id="GO:0015627">
    <property type="term" value="C:type II protein secretion system complex"/>
    <property type="evidence" value="ECO:0007669"/>
    <property type="project" value="TreeGrafter"/>
</dbReference>
<dbReference type="Pfam" id="PF12836">
    <property type="entry name" value="HHH_3"/>
    <property type="match status" value="1"/>
</dbReference>
<dbReference type="GO" id="GO:0006281">
    <property type="term" value="P:DNA repair"/>
    <property type="evidence" value="ECO:0007669"/>
    <property type="project" value="InterPro"/>
</dbReference>
<gene>
    <name evidence="2" type="ORF">SSCH_170027</name>
</gene>
<dbReference type="Pfam" id="PF10531">
    <property type="entry name" value="SLBB"/>
    <property type="match status" value="1"/>
</dbReference>
<dbReference type="OrthoDB" id="9790239at2"/>
<evidence type="ECO:0000313" key="3">
    <source>
        <dbReference type="Proteomes" id="UP000046155"/>
    </source>
</evidence>
<proteinExistence type="predicted"/>